<evidence type="ECO:0000259" key="2">
    <source>
        <dbReference type="PROSITE" id="PS50837"/>
    </source>
</evidence>
<dbReference type="PANTHER" id="PTHR10039">
    <property type="entry name" value="AMELOGENIN"/>
    <property type="match status" value="1"/>
</dbReference>
<dbReference type="AlphaFoldDB" id="A0A8K0J6L6"/>
<evidence type="ECO:0000256" key="1">
    <source>
        <dbReference type="ARBA" id="ARBA00022737"/>
    </source>
</evidence>
<keyword evidence="1" id="KW-0677">Repeat</keyword>
<dbReference type="Gene3D" id="3.40.50.300">
    <property type="entry name" value="P-loop containing nucleotide triphosphate hydrolases"/>
    <property type="match status" value="1"/>
</dbReference>
<evidence type="ECO:0000313" key="4">
    <source>
        <dbReference type="Proteomes" id="UP000811619"/>
    </source>
</evidence>
<accession>A0A8K0J6L6</accession>
<dbReference type="InterPro" id="IPR027417">
    <property type="entry name" value="P-loop_NTPase"/>
</dbReference>
<protein>
    <recommendedName>
        <fullName evidence="2">NACHT domain-containing protein</fullName>
    </recommendedName>
</protein>
<comment type="caution">
    <text evidence="3">The sequence shown here is derived from an EMBL/GenBank/DDBJ whole genome shotgun (WGS) entry which is preliminary data.</text>
</comment>
<dbReference type="PANTHER" id="PTHR10039:SF10">
    <property type="entry name" value="NACHT DOMAIN-CONTAINING PROTEIN"/>
    <property type="match status" value="1"/>
</dbReference>
<evidence type="ECO:0000313" key="3">
    <source>
        <dbReference type="EMBL" id="KAG5925799.1"/>
    </source>
</evidence>
<dbReference type="Pfam" id="PF24883">
    <property type="entry name" value="NPHP3_N"/>
    <property type="match status" value="1"/>
</dbReference>
<name>A0A8K0J6L6_9HYPO</name>
<feature type="domain" description="NACHT" evidence="2">
    <location>
        <begin position="291"/>
        <end position="439"/>
    </location>
</feature>
<dbReference type="Proteomes" id="UP000811619">
    <property type="component" value="Unassembled WGS sequence"/>
</dbReference>
<proteinExistence type="predicted"/>
<organism evidence="3 4">
    <name type="scientific">Claviceps africana</name>
    <dbReference type="NCBI Taxonomy" id="83212"/>
    <lineage>
        <taxon>Eukaryota</taxon>
        <taxon>Fungi</taxon>
        <taxon>Dikarya</taxon>
        <taxon>Ascomycota</taxon>
        <taxon>Pezizomycotina</taxon>
        <taxon>Sordariomycetes</taxon>
        <taxon>Hypocreomycetidae</taxon>
        <taxon>Hypocreales</taxon>
        <taxon>Clavicipitaceae</taxon>
        <taxon>Claviceps</taxon>
    </lineage>
</organism>
<dbReference type="InterPro" id="IPR056884">
    <property type="entry name" value="NPHP3-like_N"/>
</dbReference>
<dbReference type="OrthoDB" id="4961341at2759"/>
<dbReference type="InterPro" id="IPR007111">
    <property type="entry name" value="NACHT_NTPase"/>
</dbReference>
<dbReference type="SUPFAM" id="SSF52540">
    <property type="entry name" value="P-loop containing nucleoside triphosphate hydrolases"/>
    <property type="match status" value="1"/>
</dbReference>
<sequence>MQKLSLRRQDCYTSQHDATHVLSSPVSTQTGTDASSQQHLDLWSAAYREAFDCLEEDTRQAILKGKKADQLFTQLKSMDKEASDESLLKRSIKHLQSLQQALEDFKLALDRASPISSIGPTTTATVLDAVKSDEATTADVELAKRVGEMLEQISYIDEGDILGQRLVMHRALVSVYGKLIEFNQAASKITEQGTGLLMTLVTENRHPPSIAHELRKQADNLRTKQKDISEILNDIISMFYDNDILQWLHGDKTRWQRQKHAHFQQQQADQACNFLLSDSRFIKWYHAVESQELALIGPMGCGKTMAMSFVVDQLTRRNESEMPQPTVCYHYCQDDKTGQAVDVLSTLIMSLLEQLSGLIETFHQWYKQCRASGYIEPETDPRKLEEFLTQTLEALDGPLFVVIDGLDQCDRASRRLLVQVLRRLLQKCPRLKIMFSTRPEEEILGQLEAVPQIRLPFSPEWDRFIVDKTVEQKLSSLPQDVKTLVKDTLSGLAQGSATWTEMTVELIEDRGIRDLGPMKAFLDNMPRPGKLSELYIKLLSRYTSKDAENQKLAITALEILAVSRRHLSILELAWAVALRTAPGTSTVADLASLTDHSRILKLIQPFIAYIDFSSLRKHQVRLAHPSIKEFVLNELSILGPGLSGWNAAEAGGQTPNRRAAALEASLLDICIRYLSLEEIGSKDLFSEEQVLMLEMPKEVDLFGELDGSAEYDAHCTWEVWEENAIKYDVSERGFGEFFVYASCYWVEHLGAMTPPNLPELKRIEKLCHAGSTRLRNWTMQNSRPQCTVEPRFPFDASLYDPLSIISLYGSPAMLQHMIETSDLTSDSFLPRPAMGAADQVLQWSDLSRVRALFRSGQTGPQLRNFDFFRLVIHRWSPSDQRGAEWDDVFRLLDEVENLLIEERWGYDVFSVAVNRGCQPMVRRLLLRARQMPGLRAELQRGLGQDSGATSLVRSYIDGLVRDGS</sequence>
<dbReference type="PROSITE" id="PS50837">
    <property type="entry name" value="NACHT"/>
    <property type="match status" value="1"/>
</dbReference>
<keyword evidence="4" id="KW-1185">Reference proteome</keyword>
<gene>
    <name evidence="3" type="ORF">E4U42_003931</name>
</gene>
<reference evidence="3" key="1">
    <citation type="journal article" date="2020" name="bioRxiv">
        <title>Whole genome comparisons of ergot fungi reveals the divergence and evolution of species within the genus Claviceps are the result of varying mechanisms driving genome evolution and host range expansion.</title>
        <authorList>
            <person name="Wyka S.A."/>
            <person name="Mondo S.J."/>
            <person name="Liu M."/>
            <person name="Dettman J."/>
            <person name="Nalam V."/>
            <person name="Broders K.D."/>
        </authorList>
    </citation>
    <scope>NUCLEOTIDE SEQUENCE</scope>
    <source>
        <strain evidence="3">CCC 489</strain>
    </source>
</reference>
<dbReference type="EMBL" id="SRPY01000335">
    <property type="protein sequence ID" value="KAG5925799.1"/>
    <property type="molecule type" value="Genomic_DNA"/>
</dbReference>